<dbReference type="CDD" id="cd00383">
    <property type="entry name" value="trans_reg_C"/>
    <property type="match status" value="1"/>
</dbReference>
<accession>A0ABQ6GW48</accession>
<organism evidence="4 5">
    <name type="scientific">Thalassotalea insulae</name>
    <dbReference type="NCBI Taxonomy" id="2056778"/>
    <lineage>
        <taxon>Bacteria</taxon>
        <taxon>Pseudomonadati</taxon>
        <taxon>Pseudomonadota</taxon>
        <taxon>Gammaproteobacteria</taxon>
        <taxon>Alteromonadales</taxon>
        <taxon>Colwelliaceae</taxon>
        <taxon>Thalassotalea</taxon>
    </lineage>
</organism>
<dbReference type="InterPro" id="IPR001867">
    <property type="entry name" value="OmpR/PhoB-type_DNA-bd"/>
</dbReference>
<dbReference type="InterPro" id="IPR016032">
    <property type="entry name" value="Sig_transdc_resp-reg_C-effctor"/>
</dbReference>
<dbReference type="PROSITE" id="PS51755">
    <property type="entry name" value="OMPR_PHOB"/>
    <property type="match status" value="1"/>
</dbReference>
<dbReference type="SMART" id="SM00862">
    <property type="entry name" value="Trans_reg_C"/>
    <property type="match status" value="1"/>
</dbReference>
<evidence type="ECO:0000313" key="4">
    <source>
        <dbReference type="EMBL" id="GLX79904.1"/>
    </source>
</evidence>
<sequence>MHTPLIKFGPFVFDTQLEQISNADKVYRLEHQQAKLLNLLLEHRDKILSREQIADTIWQDVIVEDNTISKAITRLRKVLDDSAKSPRFIKTIPKKGYQFIADIEKINKPEPITPLTNEPDKRNHSNNANAIKSITVIAAVSFVIIIWLSTHTANEHSATPNKKTQVKATSVATQAQALTYREGIEYNAHLHPDGQQLLFNGSDKNGYGIFYKKINDADAKQLTKVNSRLSFPKWLPSKNHSFVYSELSAVQQKQQCQIISATLAPIDVAIKETQVIASCVSDKPVEVFVNYAENLLIWQDLSGVWQYQLTTKSRQQLPFALELGEYQVPSPDLTLWAALKQINDKSQLTVYRFDNQEVIYQKMLDYSITHFKWAANNQALYHLSEHPAHQLIAQAFDGQETVLSTSSIGSITQISDTQLADTLEYVISAIDIDVSYFHNGQTELIVNSTFPDYSPSFSSDLTQLAFASKRTGSAQIWLKQANGHYTQLTNFTRASYIYAVLWSPDNNQLLVKRNNSIYLINVSNKAIQELPINAEHKFAWQWISNHRIAFIDQQSHALFSFDTQDHNQQLLKTDVSYAQYTAQHWYLSDKENRELIRYNLNFKQGETMSTKLNGRFWRINAQTLYLFNQQPAALVKVEQDGKETAVISDRAISHLSVQNAGNQGFIFHQVSQNEANIYQLHLNE</sequence>
<dbReference type="Pfam" id="PF00486">
    <property type="entry name" value="Trans_reg_C"/>
    <property type="match status" value="1"/>
</dbReference>
<evidence type="ECO:0000256" key="2">
    <source>
        <dbReference type="PROSITE-ProRule" id="PRU01091"/>
    </source>
</evidence>
<proteinExistence type="predicted"/>
<dbReference type="Gene3D" id="2.120.10.30">
    <property type="entry name" value="TolB, C-terminal domain"/>
    <property type="match status" value="2"/>
</dbReference>
<dbReference type="InterPro" id="IPR011042">
    <property type="entry name" value="6-blade_b-propeller_TolB-like"/>
</dbReference>
<evidence type="ECO:0000256" key="1">
    <source>
        <dbReference type="ARBA" id="ARBA00023125"/>
    </source>
</evidence>
<keyword evidence="1 2" id="KW-0238">DNA-binding</keyword>
<comment type="caution">
    <text evidence="4">The sequence shown here is derived from an EMBL/GenBank/DDBJ whole genome shotgun (WGS) entry which is preliminary data.</text>
</comment>
<dbReference type="RefSeq" id="WP_284245851.1">
    <property type="nucleotide sequence ID" value="NZ_BSST01000001.1"/>
</dbReference>
<dbReference type="Gene3D" id="1.10.10.10">
    <property type="entry name" value="Winged helix-like DNA-binding domain superfamily/Winged helix DNA-binding domain"/>
    <property type="match status" value="1"/>
</dbReference>
<name>A0ABQ6GW48_9GAMM</name>
<dbReference type="Proteomes" id="UP001157186">
    <property type="component" value="Unassembled WGS sequence"/>
</dbReference>
<dbReference type="InterPro" id="IPR011659">
    <property type="entry name" value="WD40"/>
</dbReference>
<dbReference type="EMBL" id="BSST01000001">
    <property type="protein sequence ID" value="GLX79904.1"/>
    <property type="molecule type" value="Genomic_DNA"/>
</dbReference>
<keyword evidence="5" id="KW-1185">Reference proteome</keyword>
<evidence type="ECO:0000259" key="3">
    <source>
        <dbReference type="PROSITE" id="PS51755"/>
    </source>
</evidence>
<dbReference type="SUPFAM" id="SSF82171">
    <property type="entry name" value="DPP6 N-terminal domain-like"/>
    <property type="match status" value="1"/>
</dbReference>
<dbReference type="SUPFAM" id="SSF46894">
    <property type="entry name" value="C-terminal effector domain of the bipartite response regulators"/>
    <property type="match status" value="1"/>
</dbReference>
<reference evidence="4 5" key="1">
    <citation type="submission" date="2023-03" db="EMBL/GenBank/DDBJ databases">
        <title>Draft genome sequence of Thalassotalea insulae KCTC 62186T.</title>
        <authorList>
            <person name="Sawabe T."/>
        </authorList>
    </citation>
    <scope>NUCLEOTIDE SEQUENCE [LARGE SCALE GENOMIC DNA]</scope>
    <source>
        <strain evidence="4 5">KCTC 62186</strain>
    </source>
</reference>
<evidence type="ECO:0000313" key="5">
    <source>
        <dbReference type="Proteomes" id="UP001157186"/>
    </source>
</evidence>
<feature type="domain" description="OmpR/PhoB-type" evidence="3">
    <location>
        <begin position="3"/>
        <end position="101"/>
    </location>
</feature>
<gene>
    <name evidence="4" type="ORF">tinsulaeT_32440</name>
</gene>
<dbReference type="Pfam" id="PF07676">
    <property type="entry name" value="PD40"/>
    <property type="match status" value="1"/>
</dbReference>
<protein>
    <recommendedName>
        <fullName evidence="3">OmpR/PhoB-type domain-containing protein</fullName>
    </recommendedName>
</protein>
<dbReference type="InterPro" id="IPR036388">
    <property type="entry name" value="WH-like_DNA-bd_sf"/>
</dbReference>
<feature type="DNA-binding region" description="OmpR/PhoB-type" evidence="2">
    <location>
        <begin position="3"/>
        <end position="101"/>
    </location>
</feature>